<keyword evidence="2" id="KW-1185">Reference proteome</keyword>
<dbReference type="Proteomes" id="UP001174909">
    <property type="component" value="Unassembled WGS sequence"/>
</dbReference>
<comment type="caution">
    <text evidence="1">The sequence shown here is derived from an EMBL/GenBank/DDBJ whole genome shotgun (WGS) entry which is preliminary data.</text>
</comment>
<gene>
    <name evidence="1" type="ORF">GBAR_LOCUS15498</name>
</gene>
<reference evidence="1" key="1">
    <citation type="submission" date="2023-03" db="EMBL/GenBank/DDBJ databases">
        <authorList>
            <person name="Steffen K."/>
            <person name="Cardenas P."/>
        </authorList>
    </citation>
    <scope>NUCLEOTIDE SEQUENCE</scope>
</reference>
<name>A0AA35SCT3_GEOBA</name>
<evidence type="ECO:0000313" key="1">
    <source>
        <dbReference type="EMBL" id="CAI8027079.1"/>
    </source>
</evidence>
<accession>A0AA35SCT3</accession>
<proteinExistence type="predicted"/>
<dbReference type="AlphaFoldDB" id="A0AA35SCT3"/>
<sequence>MNHHDGLASKFKPHCPRPPVASFLLLFFSVSSTQPEARIALELEDASSKSQSRCDLQYGTELILHSHCCLSHE</sequence>
<organism evidence="1 2">
    <name type="scientific">Geodia barretti</name>
    <name type="common">Barrett's horny sponge</name>
    <dbReference type="NCBI Taxonomy" id="519541"/>
    <lineage>
        <taxon>Eukaryota</taxon>
        <taxon>Metazoa</taxon>
        <taxon>Porifera</taxon>
        <taxon>Demospongiae</taxon>
        <taxon>Heteroscleromorpha</taxon>
        <taxon>Tetractinellida</taxon>
        <taxon>Astrophorina</taxon>
        <taxon>Geodiidae</taxon>
        <taxon>Geodia</taxon>
    </lineage>
</organism>
<protein>
    <submittedName>
        <fullName evidence="1">Uncharacterized protein</fullName>
    </submittedName>
</protein>
<evidence type="ECO:0000313" key="2">
    <source>
        <dbReference type="Proteomes" id="UP001174909"/>
    </source>
</evidence>
<dbReference type="EMBL" id="CASHTH010002256">
    <property type="protein sequence ID" value="CAI8027079.1"/>
    <property type="molecule type" value="Genomic_DNA"/>
</dbReference>